<feature type="region of interest" description="Disordered" evidence="1">
    <location>
        <begin position="79"/>
        <end position="107"/>
    </location>
</feature>
<dbReference type="EMBL" id="KL142368">
    <property type="protein sequence ID" value="KDR84266.1"/>
    <property type="molecule type" value="Genomic_DNA"/>
</dbReference>
<evidence type="ECO:0000313" key="3">
    <source>
        <dbReference type="Proteomes" id="UP000027222"/>
    </source>
</evidence>
<dbReference type="AlphaFoldDB" id="A0A067TM56"/>
<protein>
    <submittedName>
        <fullName evidence="2">Uncharacterized protein</fullName>
    </submittedName>
</protein>
<organism evidence="2 3">
    <name type="scientific">Galerina marginata (strain CBS 339.88)</name>
    <dbReference type="NCBI Taxonomy" id="685588"/>
    <lineage>
        <taxon>Eukaryota</taxon>
        <taxon>Fungi</taxon>
        <taxon>Dikarya</taxon>
        <taxon>Basidiomycota</taxon>
        <taxon>Agaricomycotina</taxon>
        <taxon>Agaricomycetes</taxon>
        <taxon>Agaricomycetidae</taxon>
        <taxon>Agaricales</taxon>
        <taxon>Agaricineae</taxon>
        <taxon>Strophariaceae</taxon>
        <taxon>Galerina</taxon>
    </lineage>
</organism>
<name>A0A067TM56_GALM3</name>
<gene>
    <name evidence="2" type="ORF">GALMADRAFT_133611</name>
</gene>
<evidence type="ECO:0000256" key="1">
    <source>
        <dbReference type="SAM" id="MobiDB-lite"/>
    </source>
</evidence>
<accession>A0A067TM56</accession>
<reference evidence="3" key="1">
    <citation type="journal article" date="2014" name="Proc. Natl. Acad. Sci. U.S.A.">
        <title>Extensive sampling of basidiomycete genomes demonstrates inadequacy of the white-rot/brown-rot paradigm for wood decay fungi.</title>
        <authorList>
            <person name="Riley R."/>
            <person name="Salamov A.A."/>
            <person name="Brown D.W."/>
            <person name="Nagy L.G."/>
            <person name="Floudas D."/>
            <person name="Held B.W."/>
            <person name="Levasseur A."/>
            <person name="Lombard V."/>
            <person name="Morin E."/>
            <person name="Otillar R."/>
            <person name="Lindquist E.A."/>
            <person name="Sun H."/>
            <person name="LaButti K.M."/>
            <person name="Schmutz J."/>
            <person name="Jabbour D."/>
            <person name="Luo H."/>
            <person name="Baker S.E."/>
            <person name="Pisabarro A.G."/>
            <person name="Walton J.D."/>
            <person name="Blanchette R.A."/>
            <person name="Henrissat B."/>
            <person name="Martin F."/>
            <person name="Cullen D."/>
            <person name="Hibbett D.S."/>
            <person name="Grigoriev I.V."/>
        </authorList>
    </citation>
    <scope>NUCLEOTIDE SEQUENCE [LARGE SCALE GENOMIC DNA]</scope>
    <source>
        <strain evidence="3">CBS 339.88</strain>
    </source>
</reference>
<keyword evidence="3" id="KW-1185">Reference proteome</keyword>
<feature type="region of interest" description="Disordered" evidence="1">
    <location>
        <begin position="1"/>
        <end position="30"/>
    </location>
</feature>
<sequence length="229" mass="26125">MKAKSKRSTPRPPVYRRQHKNLKDLSPENTKHTFRHRFRNQFPSSSSGPVYYGVLNDGLSHTIEIDSTNYRKATRKIQQVRHGTSSQSSSLAVPQAKTTPTVERRTSRAMRVSEVDFRQMQALDNFDYQQVPDIDVDHGAICGSGQTHRYIFPTEFNFPQHVPTDAFGPGTPVYPTTYYPNTIETTIDPLALQSISFGIDIPPDFIWQYPCRSICEPAYNAWDQDQIGL</sequence>
<feature type="compositionally biased region" description="Basic and acidic residues" evidence="1">
    <location>
        <begin position="21"/>
        <end position="30"/>
    </location>
</feature>
<dbReference type="Proteomes" id="UP000027222">
    <property type="component" value="Unassembled WGS sequence"/>
</dbReference>
<evidence type="ECO:0000313" key="2">
    <source>
        <dbReference type="EMBL" id="KDR84266.1"/>
    </source>
</evidence>
<dbReference type="HOGENOM" id="CLU_1209891_0_0_1"/>
<proteinExistence type="predicted"/>
<feature type="compositionally biased region" description="Basic residues" evidence="1">
    <location>
        <begin position="1"/>
        <end position="20"/>
    </location>
</feature>
<feature type="compositionally biased region" description="Polar residues" evidence="1">
    <location>
        <begin position="81"/>
        <end position="101"/>
    </location>
</feature>